<comment type="caution">
    <text evidence="1">The sequence shown here is derived from an EMBL/GenBank/DDBJ whole genome shotgun (WGS) entry which is preliminary data.</text>
</comment>
<feature type="non-terminal residue" evidence="1">
    <location>
        <position position="185"/>
    </location>
</feature>
<protein>
    <submittedName>
        <fullName evidence="1">7645_t:CDS:1</fullName>
    </submittedName>
</protein>
<dbReference type="EMBL" id="CAJVQC010131920">
    <property type="protein sequence ID" value="CAG8841840.1"/>
    <property type="molecule type" value="Genomic_DNA"/>
</dbReference>
<feature type="non-terminal residue" evidence="1">
    <location>
        <position position="1"/>
    </location>
</feature>
<evidence type="ECO:0000313" key="2">
    <source>
        <dbReference type="Proteomes" id="UP000789920"/>
    </source>
</evidence>
<sequence>SGHKGWKCNYCHEENLRASDINMHAHLGLICQSAPLNIKQDCLRNFPAPKKKKIIHEIASGVQPRIDSKFQNISIMDPGQEQLCNKALIRFLVCCGIPFWIVESPFFLDFCQNLCVPYKPPDRKTLSNDWLNYETARITIAIEKELENENNLTLDYSINSHTAIFTADEIEKVLIDIGIDKFGAV</sequence>
<keyword evidence="2" id="KW-1185">Reference proteome</keyword>
<name>A0ACA9SJL5_9GLOM</name>
<accession>A0ACA9SJL5</accession>
<organism evidence="1 2">
    <name type="scientific">Racocetra persica</name>
    <dbReference type="NCBI Taxonomy" id="160502"/>
    <lineage>
        <taxon>Eukaryota</taxon>
        <taxon>Fungi</taxon>
        <taxon>Fungi incertae sedis</taxon>
        <taxon>Mucoromycota</taxon>
        <taxon>Glomeromycotina</taxon>
        <taxon>Glomeromycetes</taxon>
        <taxon>Diversisporales</taxon>
        <taxon>Gigasporaceae</taxon>
        <taxon>Racocetra</taxon>
    </lineage>
</organism>
<proteinExistence type="predicted"/>
<dbReference type="Proteomes" id="UP000789920">
    <property type="component" value="Unassembled WGS sequence"/>
</dbReference>
<reference evidence="1" key="1">
    <citation type="submission" date="2021-06" db="EMBL/GenBank/DDBJ databases">
        <authorList>
            <person name="Kallberg Y."/>
            <person name="Tangrot J."/>
            <person name="Rosling A."/>
        </authorList>
    </citation>
    <scope>NUCLEOTIDE SEQUENCE</scope>
    <source>
        <strain evidence="1">MA461A</strain>
    </source>
</reference>
<gene>
    <name evidence="1" type="ORF">RPERSI_LOCUS32048</name>
</gene>
<evidence type="ECO:0000313" key="1">
    <source>
        <dbReference type="EMBL" id="CAG8841840.1"/>
    </source>
</evidence>